<name>A0A1M5U2Q6_9GAMM</name>
<gene>
    <name evidence="1" type="ORF">SAMN02745129_2381</name>
</gene>
<sequence length="87" mass="9519">MKKLAPYVSVNVRRPEQTHNHRNLDAALKKAHDFGLVLVVETGQILQSFEMSNNTRKGIPLDDPRAEPSGGNIDIAKATLEALKATA</sequence>
<organism evidence="1 2">
    <name type="scientific">Ferrimonas marina</name>
    <dbReference type="NCBI Taxonomy" id="299255"/>
    <lineage>
        <taxon>Bacteria</taxon>
        <taxon>Pseudomonadati</taxon>
        <taxon>Pseudomonadota</taxon>
        <taxon>Gammaproteobacteria</taxon>
        <taxon>Alteromonadales</taxon>
        <taxon>Ferrimonadaceae</taxon>
        <taxon>Ferrimonas</taxon>
    </lineage>
</organism>
<dbReference type="RefSeq" id="WP_067655673.1">
    <property type="nucleotide sequence ID" value="NZ_FQXG01000003.1"/>
</dbReference>
<dbReference type="EMBL" id="FQXG01000003">
    <property type="protein sequence ID" value="SHH57244.1"/>
    <property type="molecule type" value="Genomic_DNA"/>
</dbReference>
<proteinExistence type="predicted"/>
<evidence type="ECO:0000313" key="2">
    <source>
        <dbReference type="Proteomes" id="UP000184268"/>
    </source>
</evidence>
<reference evidence="2" key="1">
    <citation type="submission" date="2016-11" db="EMBL/GenBank/DDBJ databases">
        <authorList>
            <person name="Varghese N."/>
            <person name="Submissions S."/>
        </authorList>
    </citation>
    <scope>NUCLEOTIDE SEQUENCE [LARGE SCALE GENOMIC DNA]</scope>
    <source>
        <strain evidence="2">DSM 16917</strain>
    </source>
</reference>
<dbReference type="Proteomes" id="UP000184268">
    <property type="component" value="Unassembled WGS sequence"/>
</dbReference>
<evidence type="ECO:0000313" key="1">
    <source>
        <dbReference type="EMBL" id="SHH57244.1"/>
    </source>
</evidence>
<dbReference type="AlphaFoldDB" id="A0A1M5U2Q6"/>
<keyword evidence="2" id="KW-1185">Reference proteome</keyword>
<protein>
    <submittedName>
        <fullName evidence="1">Uncharacterized protein</fullName>
    </submittedName>
</protein>
<accession>A0A1M5U2Q6</accession>